<dbReference type="InterPro" id="IPR003140">
    <property type="entry name" value="PLipase/COase/thioEstase"/>
</dbReference>
<evidence type="ECO:0000313" key="10">
    <source>
        <dbReference type="Proteomes" id="UP000011081"/>
    </source>
</evidence>
<dbReference type="OMA" id="NIIFMEM"/>
<keyword evidence="10" id="KW-1185">Reference proteome</keyword>
<dbReference type="AlphaFoldDB" id="L2GUD9"/>
<evidence type="ECO:0000313" key="9">
    <source>
        <dbReference type="EMBL" id="ELA47254.1"/>
    </source>
</evidence>
<dbReference type="VEuPathDB" id="MicrosporidiaDB:VCUG_01250"/>
<dbReference type="GO" id="GO:0008474">
    <property type="term" value="F:palmitoyl-(protein) hydrolase activity"/>
    <property type="evidence" value="ECO:0007669"/>
    <property type="project" value="UniProtKB-EC"/>
</dbReference>
<evidence type="ECO:0000256" key="2">
    <source>
        <dbReference type="ARBA" id="ARBA00012423"/>
    </source>
</evidence>
<dbReference type="EMBL" id="GL877421">
    <property type="protein sequence ID" value="ELA47254.1"/>
    <property type="molecule type" value="Genomic_DNA"/>
</dbReference>
<dbReference type="Proteomes" id="UP000011081">
    <property type="component" value="Unassembled WGS sequence"/>
</dbReference>
<dbReference type="InterPro" id="IPR029058">
    <property type="entry name" value="AB_hydrolase_fold"/>
</dbReference>
<dbReference type="STRING" id="948595.L2GUD9"/>
<dbReference type="PANTHER" id="PTHR10655">
    <property type="entry name" value="LYSOPHOSPHOLIPASE-RELATED"/>
    <property type="match status" value="1"/>
</dbReference>
<name>L2GUD9_VAVCU</name>
<sequence length="225" mass="26285">MIVYRMQLFYEILNPTALKSFILFLHGLNTKTKDIIGYFEPIAREYPETQIILLQAPKQEVVVYNPVQVTAWYKFKIDETVIYEERKSMDESRQTILKLIDELKIPKERLVICGFSQGGAMALYTALTHSEKFMAVIGMCTYLSSHLFYQKNHAQKTIMICAKNDEVFSLEFVRFLVSVYNRFFGNIIFMEMNGNHTMNYAILKDIYKHIMNEKKNGLVLNSNTV</sequence>
<comment type="catalytic activity">
    <reaction evidence="7">
        <text>S-hexadecanoyl-L-cysteinyl-[protein] + H2O = L-cysteinyl-[protein] + hexadecanoate + H(+)</text>
        <dbReference type="Rhea" id="RHEA:19233"/>
        <dbReference type="Rhea" id="RHEA-COMP:10131"/>
        <dbReference type="Rhea" id="RHEA-COMP:11032"/>
        <dbReference type="ChEBI" id="CHEBI:7896"/>
        <dbReference type="ChEBI" id="CHEBI:15377"/>
        <dbReference type="ChEBI" id="CHEBI:15378"/>
        <dbReference type="ChEBI" id="CHEBI:29950"/>
        <dbReference type="ChEBI" id="CHEBI:74151"/>
        <dbReference type="EC" id="3.1.2.22"/>
    </reaction>
</comment>
<dbReference type="GO" id="GO:0052689">
    <property type="term" value="F:carboxylic ester hydrolase activity"/>
    <property type="evidence" value="ECO:0007669"/>
    <property type="project" value="TreeGrafter"/>
</dbReference>
<dbReference type="SUPFAM" id="SSF53474">
    <property type="entry name" value="alpha/beta-Hydrolases"/>
    <property type="match status" value="1"/>
</dbReference>
<feature type="non-terminal residue" evidence="9">
    <location>
        <position position="1"/>
    </location>
</feature>
<keyword evidence="4" id="KW-0378">Hydrolase</keyword>
<dbReference type="RefSeq" id="XP_008074269.1">
    <property type="nucleotide sequence ID" value="XM_008076078.1"/>
</dbReference>
<dbReference type="EC" id="3.1.2.22" evidence="2"/>
<organism evidence="9 10">
    <name type="scientific">Vavraia culicis (isolate floridensis)</name>
    <name type="common">Microsporidian parasite</name>
    <dbReference type="NCBI Taxonomy" id="948595"/>
    <lineage>
        <taxon>Eukaryota</taxon>
        <taxon>Fungi</taxon>
        <taxon>Fungi incertae sedis</taxon>
        <taxon>Microsporidia</taxon>
        <taxon>Pleistophoridae</taxon>
        <taxon>Vavraia</taxon>
    </lineage>
</organism>
<evidence type="ECO:0000259" key="8">
    <source>
        <dbReference type="Pfam" id="PF02230"/>
    </source>
</evidence>
<evidence type="ECO:0000256" key="6">
    <source>
        <dbReference type="ARBA" id="ARBA00031195"/>
    </source>
</evidence>
<evidence type="ECO:0000256" key="7">
    <source>
        <dbReference type="ARBA" id="ARBA00047337"/>
    </source>
</evidence>
<comment type="function">
    <text evidence="5">Hydrolyzes fatty acids from S-acylated cysteine residues in proteins with a strong preference for palmitoylated G-alpha proteins over other acyl substrates. Mediates the deacylation of G-alpha proteins such as GPA1 in vivo, but has weak or no activity toward palmitoylated Ras proteins. Has weak lysophospholipase activity in vitro; however such activity may not exist in vivo.</text>
</comment>
<dbReference type="HOGENOM" id="CLU_1256826_0_0_1"/>
<dbReference type="Pfam" id="PF02230">
    <property type="entry name" value="Abhydrolase_2"/>
    <property type="match status" value="1"/>
</dbReference>
<dbReference type="PANTHER" id="PTHR10655:SF17">
    <property type="entry name" value="LYSOPHOSPHOLIPASE-LIKE PROTEIN 1"/>
    <property type="match status" value="1"/>
</dbReference>
<evidence type="ECO:0000256" key="4">
    <source>
        <dbReference type="ARBA" id="ARBA00022801"/>
    </source>
</evidence>
<dbReference type="OrthoDB" id="2190092at2759"/>
<proteinExistence type="inferred from homology"/>
<evidence type="ECO:0000256" key="3">
    <source>
        <dbReference type="ARBA" id="ARBA00014923"/>
    </source>
</evidence>
<dbReference type="GO" id="GO:0005737">
    <property type="term" value="C:cytoplasm"/>
    <property type="evidence" value="ECO:0007669"/>
    <property type="project" value="TreeGrafter"/>
</dbReference>
<feature type="domain" description="Phospholipase/carboxylesterase/thioesterase" evidence="8">
    <location>
        <begin position="19"/>
        <end position="210"/>
    </location>
</feature>
<evidence type="ECO:0000256" key="1">
    <source>
        <dbReference type="ARBA" id="ARBA00006499"/>
    </source>
</evidence>
<dbReference type="InterPro" id="IPR050565">
    <property type="entry name" value="LYPA1-2/EST-like"/>
</dbReference>
<dbReference type="Gene3D" id="3.40.50.1820">
    <property type="entry name" value="alpha/beta hydrolase"/>
    <property type="match status" value="1"/>
</dbReference>
<comment type="similarity">
    <text evidence="1">Belongs to the AB hydrolase superfamily. AB hydrolase 2 family.</text>
</comment>
<protein>
    <recommendedName>
        <fullName evidence="3">Acyl-protein thioesterase 1</fullName>
        <ecNumber evidence="2">3.1.2.22</ecNumber>
    </recommendedName>
    <alternativeName>
        <fullName evidence="6">Palmitoyl-protein hydrolase</fullName>
    </alternativeName>
</protein>
<dbReference type="FunCoup" id="L2GUD9">
    <property type="interactions" value="112"/>
</dbReference>
<dbReference type="InParanoid" id="L2GUD9"/>
<reference evidence="10" key="1">
    <citation type="submission" date="2011-03" db="EMBL/GenBank/DDBJ databases">
        <title>The genome sequence of Vavraia culicis strain floridensis.</title>
        <authorList>
            <consortium name="The Broad Institute Genome Sequencing Platform"/>
            <person name="Cuomo C."/>
            <person name="Becnel J."/>
            <person name="Sanscrainte N."/>
            <person name="Young S.K."/>
            <person name="Zeng Q."/>
            <person name="Gargeya S."/>
            <person name="Fitzgerald M."/>
            <person name="Haas B."/>
            <person name="Abouelleil A."/>
            <person name="Alvarado L."/>
            <person name="Arachchi H.M."/>
            <person name="Berlin A."/>
            <person name="Chapman S.B."/>
            <person name="Gearin G."/>
            <person name="Goldberg J."/>
            <person name="Griggs A."/>
            <person name="Gujja S."/>
            <person name="Hansen M."/>
            <person name="Heiman D."/>
            <person name="Howarth C."/>
            <person name="Larimer J."/>
            <person name="Lui A."/>
            <person name="MacDonald P.J.P."/>
            <person name="McCowen C."/>
            <person name="Montmayeur A."/>
            <person name="Murphy C."/>
            <person name="Neiman D."/>
            <person name="Pearson M."/>
            <person name="Priest M."/>
            <person name="Roberts A."/>
            <person name="Saif S."/>
            <person name="Shea T."/>
            <person name="Sisk P."/>
            <person name="Stolte C."/>
            <person name="Sykes S."/>
            <person name="Wortman J."/>
            <person name="Nusbaum C."/>
            <person name="Birren B."/>
        </authorList>
    </citation>
    <scope>NUCLEOTIDE SEQUENCE [LARGE SCALE GENOMIC DNA]</scope>
    <source>
        <strain evidence="10">floridensis</strain>
    </source>
</reference>
<dbReference type="GeneID" id="19879130"/>
<accession>L2GUD9</accession>
<gene>
    <name evidence="9" type="ORF">VCUG_01250</name>
</gene>
<evidence type="ECO:0000256" key="5">
    <source>
        <dbReference type="ARBA" id="ARBA00029392"/>
    </source>
</evidence>